<dbReference type="GO" id="GO:0006559">
    <property type="term" value="P:L-phenylalanine catabolic process"/>
    <property type="evidence" value="ECO:0007669"/>
    <property type="project" value="TreeGrafter"/>
</dbReference>
<dbReference type="PANTHER" id="PTHR42673:SF4">
    <property type="entry name" value="MALEYLACETOACETATE ISOMERASE"/>
    <property type="match status" value="1"/>
</dbReference>
<dbReference type="Pfam" id="PF13409">
    <property type="entry name" value="GST_N_2"/>
    <property type="match status" value="1"/>
</dbReference>
<evidence type="ECO:0000313" key="2">
    <source>
        <dbReference type="EMBL" id="QEX15143.1"/>
    </source>
</evidence>
<evidence type="ECO:0000313" key="3">
    <source>
        <dbReference type="Proteomes" id="UP000326202"/>
    </source>
</evidence>
<dbReference type="CDD" id="cd03043">
    <property type="entry name" value="GST_N_1"/>
    <property type="match status" value="1"/>
</dbReference>
<dbReference type="GO" id="GO:0004364">
    <property type="term" value="F:glutathione transferase activity"/>
    <property type="evidence" value="ECO:0007669"/>
    <property type="project" value="TreeGrafter"/>
</dbReference>
<dbReference type="FunFam" id="3.40.30.10:FF:000206">
    <property type="entry name" value="Probable glutathione S-transferase"/>
    <property type="match status" value="1"/>
</dbReference>
<keyword evidence="2" id="KW-0808">Transferase</keyword>
<keyword evidence="3" id="KW-1185">Reference proteome</keyword>
<dbReference type="GO" id="GO:0006749">
    <property type="term" value="P:glutathione metabolic process"/>
    <property type="evidence" value="ECO:0007669"/>
    <property type="project" value="TreeGrafter"/>
</dbReference>
<dbReference type="InterPro" id="IPR004045">
    <property type="entry name" value="Glutathione_S-Trfase_N"/>
</dbReference>
<dbReference type="RefSeq" id="WP_151175626.1">
    <property type="nucleotide sequence ID" value="NZ_CP042906.1"/>
</dbReference>
<dbReference type="AlphaFoldDB" id="A0A5J6MCS9"/>
<dbReference type="InterPro" id="IPR036282">
    <property type="entry name" value="Glutathione-S-Trfase_C_sf"/>
</dbReference>
<dbReference type="Proteomes" id="UP000326202">
    <property type="component" value="Chromosome"/>
</dbReference>
<dbReference type="SUPFAM" id="SSF52833">
    <property type="entry name" value="Thioredoxin-like"/>
    <property type="match status" value="1"/>
</dbReference>
<dbReference type="SFLD" id="SFLDS00019">
    <property type="entry name" value="Glutathione_Transferase_(cytos"/>
    <property type="match status" value="1"/>
</dbReference>
<reference evidence="2 3" key="1">
    <citation type="submission" date="2019-08" db="EMBL/GenBank/DDBJ databases">
        <title>Hyperibacter terrae gen. nov., sp. nov. and Hyperibacter viscosus sp. nov., two new members in the family Rhodospirillaceae isolated from the rhizosphere of Hypericum perforatum.</title>
        <authorList>
            <person name="Noviana Z."/>
        </authorList>
    </citation>
    <scope>NUCLEOTIDE SEQUENCE [LARGE SCALE GENOMIC DNA]</scope>
    <source>
        <strain evidence="2 3">R5913</strain>
    </source>
</reference>
<dbReference type="PROSITE" id="PS50404">
    <property type="entry name" value="GST_NTER"/>
    <property type="match status" value="1"/>
</dbReference>
<sequence>MTDMTLYIGNKNYSSWSLRPWLAMKQAGLSFREVLVPLDRPDTQKQIRAFSGSGKVPFLEHGAVKIWESLAICEYVAEIRPQAHLWPSDPVARAHARAVATEMHGGFAELRRNMPMDIRGRWPERNRQSHCTAEIERVIGLWREARERFGKAGANGKGDFLYGGFTVADAMYAPVTTRFITYGAKLDPATTAYIEAVNNLPAMREWAEASKQEPWELTYPVFRQT</sequence>
<dbReference type="KEGG" id="htq:FRZ44_04230"/>
<dbReference type="PANTHER" id="PTHR42673">
    <property type="entry name" value="MALEYLACETOACETATE ISOMERASE"/>
    <property type="match status" value="1"/>
</dbReference>
<dbReference type="OrthoDB" id="9799538at2"/>
<gene>
    <name evidence="2" type="ORF">FRZ44_04230</name>
</gene>
<accession>A0A5J6MCS9</accession>
<name>A0A5J6MCS9_9PROT</name>
<protein>
    <submittedName>
        <fullName evidence="2">Glutathione S-transferase</fullName>
    </submittedName>
</protein>
<feature type="domain" description="GST N-terminal" evidence="1">
    <location>
        <begin position="4"/>
        <end position="84"/>
    </location>
</feature>
<organism evidence="2 3">
    <name type="scientific">Hypericibacter terrae</name>
    <dbReference type="NCBI Taxonomy" id="2602015"/>
    <lineage>
        <taxon>Bacteria</taxon>
        <taxon>Pseudomonadati</taxon>
        <taxon>Pseudomonadota</taxon>
        <taxon>Alphaproteobacteria</taxon>
        <taxon>Rhodospirillales</taxon>
        <taxon>Dongiaceae</taxon>
        <taxon>Hypericibacter</taxon>
    </lineage>
</organism>
<dbReference type="SUPFAM" id="SSF47616">
    <property type="entry name" value="GST C-terminal domain-like"/>
    <property type="match status" value="1"/>
</dbReference>
<evidence type="ECO:0000259" key="1">
    <source>
        <dbReference type="PROSITE" id="PS50404"/>
    </source>
</evidence>
<dbReference type="GO" id="GO:0016034">
    <property type="term" value="F:maleylacetoacetate isomerase activity"/>
    <property type="evidence" value="ECO:0007669"/>
    <property type="project" value="TreeGrafter"/>
</dbReference>
<dbReference type="EMBL" id="CP042906">
    <property type="protein sequence ID" value="QEX15143.1"/>
    <property type="molecule type" value="Genomic_DNA"/>
</dbReference>
<dbReference type="InterPro" id="IPR036249">
    <property type="entry name" value="Thioredoxin-like_sf"/>
</dbReference>
<dbReference type="InterPro" id="IPR040079">
    <property type="entry name" value="Glutathione_S-Trfase"/>
</dbReference>
<dbReference type="Gene3D" id="1.20.1050.10">
    <property type="match status" value="1"/>
</dbReference>
<proteinExistence type="predicted"/>
<dbReference type="CDD" id="cd03194">
    <property type="entry name" value="GST_C_3"/>
    <property type="match status" value="1"/>
</dbReference>
<dbReference type="Gene3D" id="3.40.30.10">
    <property type="entry name" value="Glutaredoxin"/>
    <property type="match status" value="1"/>
</dbReference>